<dbReference type="InParanoid" id="B0X857"/>
<reference evidence="3" key="2">
    <citation type="submission" date="2021-02" db="UniProtKB">
        <authorList>
            <consortium name="EnsemblMetazoa"/>
        </authorList>
    </citation>
    <scope>IDENTIFICATION</scope>
    <source>
        <strain evidence="3">JHB</strain>
    </source>
</reference>
<keyword evidence="4" id="KW-1185">Reference proteome</keyword>
<dbReference type="HOGENOM" id="CLU_513104_0_0_1"/>
<dbReference type="eggNOG" id="ENOG502TD3M">
    <property type="taxonomic scope" value="Eukaryota"/>
</dbReference>
<feature type="compositionally biased region" description="Polar residues" evidence="1">
    <location>
        <begin position="400"/>
        <end position="413"/>
    </location>
</feature>
<dbReference type="EMBL" id="DS232475">
    <property type="protein sequence ID" value="EDS42326.1"/>
    <property type="molecule type" value="Genomic_DNA"/>
</dbReference>
<dbReference type="Proteomes" id="UP000002320">
    <property type="component" value="Unassembled WGS sequence"/>
</dbReference>
<feature type="compositionally biased region" description="Low complexity" evidence="1">
    <location>
        <begin position="436"/>
        <end position="459"/>
    </location>
</feature>
<protein>
    <submittedName>
        <fullName evidence="2 3">Uncharacterized protein</fullName>
    </submittedName>
</protein>
<proteinExistence type="predicted"/>
<name>B0X857_CULQU</name>
<dbReference type="AlphaFoldDB" id="B0X857"/>
<evidence type="ECO:0000256" key="1">
    <source>
        <dbReference type="SAM" id="MobiDB-lite"/>
    </source>
</evidence>
<dbReference type="OrthoDB" id="7734294at2759"/>
<dbReference type="EnsemblMetazoa" id="CPIJ015537-RA">
    <property type="protein sequence ID" value="CPIJ015537-PA"/>
    <property type="gene ID" value="CPIJ015537"/>
</dbReference>
<organism>
    <name type="scientific">Culex quinquefasciatus</name>
    <name type="common">Southern house mosquito</name>
    <name type="synonym">Culex pungens</name>
    <dbReference type="NCBI Taxonomy" id="7176"/>
    <lineage>
        <taxon>Eukaryota</taxon>
        <taxon>Metazoa</taxon>
        <taxon>Ecdysozoa</taxon>
        <taxon>Arthropoda</taxon>
        <taxon>Hexapoda</taxon>
        <taxon>Insecta</taxon>
        <taxon>Pterygota</taxon>
        <taxon>Neoptera</taxon>
        <taxon>Endopterygota</taxon>
        <taxon>Diptera</taxon>
        <taxon>Nematocera</taxon>
        <taxon>Culicoidea</taxon>
        <taxon>Culicidae</taxon>
        <taxon>Culicinae</taxon>
        <taxon>Culicini</taxon>
        <taxon>Culex</taxon>
        <taxon>Culex</taxon>
    </lineage>
</organism>
<dbReference type="OMA" id="IKDMAND"/>
<gene>
    <name evidence="3" type="primary">6048995</name>
    <name evidence="2" type="ORF">CpipJ_CPIJ015537</name>
</gene>
<evidence type="ECO:0000313" key="2">
    <source>
        <dbReference type="EMBL" id="EDS42326.1"/>
    </source>
</evidence>
<dbReference type="VEuPathDB" id="VectorBase:CQUJHB008211"/>
<reference evidence="2" key="1">
    <citation type="submission" date="2007-03" db="EMBL/GenBank/DDBJ databases">
        <title>Annotation of Culex pipiens quinquefasciatus.</title>
        <authorList>
            <consortium name="The Broad Institute Genome Sequencing Platform"/>
            <person name="Atkinson P.W."/>
            <person name="Hemingway J."/>
            <person name="Christensen B.M."/>
            <person name="Higgs S."/>
            <person name="Kodira C."/>
            <person name="Hannick L."/>
            <person name="Megy K."/>
            <person name="O'Leary S."/>
            <person name="Pearson M."/>
            <person name="Haas B.J."/>
            <person name="Mauceli E."/>
            <person name="Wortman J.R."/>
            <person name="Lee N.H."/>
            <person name="Guigo R."/>
            <person name="Stanke M."/>
            <person name="Alvarado L."/>
            <person name="Amedeo P."/>
            <person name="Antoine C.H."/>
            <person name="Arensburger P."/>
            <person name="Bidwell S.L."/>
            <person name="Crawford M."/>
            <person name="Camaro F."/>
            <person name="Devon K."/>
            <person name="Engels R."/>
            <person name="Hammond M."/>
            <person name="Howarth C."/>
            <person name="Koehrsen M."/>
            <person name="Lawson D."/>
            <person name="Montgomery P."/>
            <person name="Nene V."/>
            <person name="Nusbaum C."/>
            <person name="Puiu D."/>
            <person name="Romero-Severson J."/>
            <person name="Severson D.W."/>
            <person name="Shumway M."/>
            <person name="Sisk P."/>
            <person name="Stolte C."/>
            <person name="Zeng Q."/>
            <person name="Eisenstadt E."/>
            <person name="Fraser-Liggett C."/>
            <person name="Strausberg R."/>
            <person name="Galagan J."/>
            <person name="Birren B."/>
            <person name="Collins F.H."/>
        </authorList>
    </citation>
    <scope>NUCLEOTIDE SEQUENCE [LARGE SCALE GENOMIC DNA]</scope>
    <source>
        <strain evidence="2">JHB</strain>
    </source>
</reference>
<feature type="compositionally biased region" description="Polar residues" evidence="1">
    <location>
        <begin position="426"/>
        <end position="435"/>
    </location>
</feature>
<sequence length="520" mass="58114">MAYQSSLEDLEDEISSWGFTMSPSQFAASLEAEKRLPQARVGGRGRGITNPQHMANVRLAASIGDLKAHPFPMGHLPTTNDLLGSPAENEITPMLRQLGLNSRAEEIHSRTTRMNPKIREEIRVDGSLPVILNADLFKNARVDEDEGIETEVERFDPERPLTEQFSTIPELGKKGKKKKWRKLQGEELVPKAPERGRYEEVYSIGVHDGRATRQIYSADGLMTSIMSSSSVEDLEAELSEMGFSMSLSDFEKSLQSEESAQQLEAIRGEGITAKNYMSNIRLASELNELKIHNAPMGHLPTSTELLGTTHENEITPLLRKLGICGQDGELSSRKTRMVPQYKDEIKLDRNMPLILNGDLFDMSTYYDSDCSEEEEVEEDTDDPSLPLEQRFSTIKEFQEVSAQTQRKQQNNTAEESLSSYPESSEACTSSSNPDMSSHSTTADDASSSTGSSSSGTTYSAENQCSSEWHAEPPLLKKSKLYTPRELYDIKNGKHLRGYVEGNFWGFVGGFRKIYNLVYSF</sequence>
<feature type="region of interest" description="Disordered" evidence="1">
    <location>
        <begin position="399"/>
        <end position="465"/>
    </location>
</feature>
<feature type="compositionally biased region" description="Low complexity" evidence="1">
    <location>
        <begin position="414"/>
        <end position="425"/>
    </location>
</feature>
<dbReference type="VEuPathDB" id="VectorBase:CPIJ015537"/>
<evidence type="ECO:0000313" key="4">
    <source>
        <dbReference type="Proteomes" id="UP000002320"/>
    </source>
</evidence>
<accession>B0X857</accession>
<evidence type="ECO:0000313" key="3">
    <source>
        <dbReference type="EnsemblMetazoa" id="CPIJ015537-PA"/>
    </source>
</evidence>
<dbReference type="KEGG" id="cqu:CpipJ_CPIJ015537"/>